<dbReference type="KEGG" id="amah:DLM_4058"/>
<reference evidence="7" key="1">
    <citation type="journal article" date="2017" name="Biotechnol. Biofuels">
        <title>Evaluation of environmental bacterial communities as a factor affecting the growth of duckweed Lemna minor.</title>
        <authorList>
            <person name="Ishizawa H."/>
            <person name="Kuroda M."/>
            <person name="Morikawa M."/>
            <person name="Ike M."/>
        </authorList>
    </citation>
    <scope>NUCLEOTIDE SEQUENCE [LARGE SCALE GENOMIC DNA]</scope>
    <source>
        <strain evidence="7">H3</strain>
    </source>
</reference>
<reference evidence="6 7" key="2">
    <citation type="journal article" date="2017" name="Genome Announc.">
        <title>Draft genome sequence of Aquitalea magnusonii strain H3, a plant growth-promoting bacterium of duckweed Lemna minor.</title>
        <authorList>
            <person name="Ishizawa H."/>
            <person name="Kuroda M."/>
            <person name="Ike M."/>
        </authorList>
    </citation>
    <scope>NUCLEOTIDE SEQUENCE [LARGE SCALE GENOMIC DNA]</scope>
    <source>
        <strain evidence="6 7">H3</strain>
    </source>
</reference>
<dbReference type="EMBL" id="AP018823">
    <property type="protein sequence ID" value="BBF87632.1"/>
    <property type="molecule type" value="Genomic_DNA"/>
</dbReference>
<dbReference type="Pfam" id="PF03466">
    <property type="entry name" value="LysR_substrate"/>
    <property type="match status" value="1"/>
</dbReference>
<keyword evidence="7" id="KW-1185">Reference proteome</keyword>
<comment type="similarity">
    <text evidence="1">Belongs to the LysR transcriptional regulatory family.</text>
</comment>
<keyword evidence="4" id="KW-0804">Transcription</keyword>
<dbReference type="PANTHER" id="PTHR30126">
    <property type="entry name" value="HTH-TYPE TRANSCRIPTIONAL REGULATOR"/>
    <property type="match status" value="1"/>
</dbReference>
<dbReference type="AlphaFoldDB" id="A0A3G9GPY6"/>
<dbReference type="PANTHER" id="PTHR30126:SF98">
    <property type="entry name" value="HTH-TYPE TRANSCRIPTIONAL ACTIVATOR BAUR"/>
    <property type="match status" value="1"/>
</dbReference>
<dbReference type="STRING" id="332411.VI06_19135"/>
<protein>
    <submittedName>
        <fullName evidence="6">LysR family transcriptional regulator</fullName>
    </submittedName>
</protein>
<evidence type="ECO:0000256" key="4">
    <source>
        <dbReference type="ARBA" id="ARBA00023163"/>
    </source>
</evidence>
<evidence type="ECO:0000256" key="2">
    <source>
        <dbReference type="ARBA" id="ARBA00023015"/>
    </source>
</evidence>
<dbReference type="Proteomes" id="UP000198290">
    <property type="component" value="Chromosome"/>
</dbReference>
<dbReference type="Gene3D" id="3.40.190.10">
    <property type="entry name" value="Periplasmic binding protein-like II"/>
    <property type="match status" value="2"/>
</dbReference>
<dbReference type="InterPro" id="IPR000847">
    <property type="entry name" value="LysR_HTH_N"/>
</dbReference>
<dbReference type="Gene3D" id="1.10.10.10">
    <property type="entry name" value="Winged helix-like DNA-binding domain superfamily/Winged helix DNA-binding domain"/>
    <property type="match status" value="1"/>
</dbReference>
<dbReference type="InterPro" id="IPR036388">
    <property type="entry name" value="WH-like_DNA-bd_sf"/>
</dbReference>
<reference evidence="7" key="3">
    <citation type="journal article" date="2017" name="Plant Physiol. Biochem.">
        <title>Differential oxidative and antioxidative response of duckweed Lemna minor toward plant growth promoting/inhibiting bacteria.</title>
        <authorList>
            <person name="Ishizawa H."/>
            <person name="Kuroda M."/>
            <person name="Morikawa M."/>
            <person name="Ike M."/>
        </authorList>
    </citation>
    <scope>NUCLEOTIDE SEQUENCE [LARGE SCALE GENOMIC DNA]</scope>
    <source>
        <strain evidence="7">H3</strain>
    </source>
</reference>
<dbReference type="SUPFAM" id="SSF46785">
    <property type="entry name" value="Winged helix' DNA-binding domain"/>
    <property type="match status" value="1"/>
</dbReference>
<dbReference type="GO" id="GO:0003700">
    <property type="term" value="F:DNA-binding transcription factor activity"/>
    <property type="evidence" value="ECO:0007669"/>
    <property type="project" value="InterPro"/>
</dbReference>
<dbReference type="PROSITE" id="PS50931">
    <property type="entry name" value="HTH_LYSR"/>
    <property type="match status" value="1"/>
</dbReference>
<evidence type="ECO:0000256" key="3">
    <source>
        <dbReference type="ARBA" id="ARBA00023125"/>
    </source>
</evidence>
<accession>A0A3G9GPY6</accession>
<gene>
    <name evidence="6" type="ORF">DLM_4058</name>
</gene>
<keyword evidence="3" id="KW-0238">DNA-binding</keyword>
<dbReference type="CDD" id="cd05466">
    <property type="entry name" value="PBP2_LTTR_substrate"/>
    <property type="match status" value="1"/>
</dbReference>
<feature type="domain" description="HTH lysR-type" evidence="5">
    <location>
        <begin position="24"/>
        <end position="81"/>
    </location>
</feature>
<sequence>MCVMTGLTHRHHREKTMLNTLSSLDLRLIRVFRAVVDAGGISAAQSTLNVSQSTISNQLAALETRLGYRLCERGRAGFALTAKGSQLLNASRQLLDAAEAFCVEARQLERKLVGQLRIGVVGHTTMRAHARLSETIRRFRQREEAVELVLSMLAPGTLEEALINGEIHMGIGYFWHRAPSLQYLPLFTEHQLAYCSQEHPLFQQAGNMPVEEAARHDWAWRSYPLPDIPLPVENWRITARADNMEAMAVLILSGHHLGFLPEHFARPMVEQGMLRALNAAQLCYHPTFHLVTRQNARQSEVVRAFTQDLLAAHQLPN</sequence>
<dbReference type="InterPro" id="IPR005119">
    <property type="entry name" value="LysR_subst-bd"/>
</dbReference>
<keyword evidence="2" id="KW-0805">Transcription regulation</keyword>
<organism evidence="6 7">
    <name type="scientific">Aquitalea magnusonii</name>
    <dbReference type="NCBI Taxonomy" id="332411"/>
    <lineage>
        <taxon>Bacteria</taxon>
        <taxon>Pseudomonadati</taxon>
        <taxon>Pseudomonadota</taxon>
        <taxon>Betaproteobacteria</taxon>
        <taxon>Neisseriales</taxon>
        <taxon>Chromobacteriaceae</taxon>
        <taxon>Aquitalea</taxon>
    </lineage>
</organism>
<evidence type="ECO:0000313" key="6">
    <source>
        <dbReference type="EMBL" id="BBF87632.1"/>
    </source>
</evidence>
<dbReference type="GO" id="GO:0000976">
    <property type="term" value="F:transcription cis-regulatory region binding"/>
    <property type="evidence" value="ECO:0007669"/>
    <property type="project" value="TreeGrafter"/>
</dbReference>
<name>A0A3G9GPY6_9NEIS</name>
<dbReference type="InterPro" id="IPR036390">
    <property type="entry name" value="WH_DNA-bd_sf"/>
</dbReference>
<evidence type="ECO:0000256" key="1">
    <source>
        <dbReference type="ARBA" id="ARBA00009437"/>
    </source>
</evidence>
<proteinExistence type="inferred from homology"/>
<dbReference type="SUPFAM" id="SSF53850">
    <property type="entry name" value="Periplasmic binding protein-like II"/>
    <property type="match status" value="1"/>
</dbReference>
<evidence type="ECO:0000259" key="5">
    <source>
        <dbReference type="PROSITE" id="PS50931"/>
    </source>
</evidence>
<evidence type="ECO:0000313" key="7">
    <source>
        <dbReference type="Proteomes" id="UP000198290"/>
    </source>
</evidence>
<dbReference type="Pfam" id="PF00126">
    <property type="entry name" value="HTH_1"/>
    <property type="match status" value="1"/>
</dbReference>